<dbReference type="EMBL" id="VFOK01000001">
    <property type="protein sequence ID" value="TQL33662.1"/>
    <property type="molecule type" value="Genomic_DNA"/>
</dbReference>
<dbReference type="InterPro" id="IPR010872">
    <property type="entry name" value="MDMPI_C-term_domain"/>
</dbReference>
<name>A0A542XCS3_9MICO</name>
<dbReference type="PANTHER" id="PTHR40758:SF1">
    <property type="entry name" value="CONSERVED PROTEIN"/>
    <property type="match status" value="1"/>
</dbReference>
<evidence type="ECO:0000313" key="4">
    <source>
        <dbReference type="Proteomes" id="UP000318336"/>
    </source>
</evidence>
<dbReference type="GO" id="GO:0046872">
    <property type="term" value="F:metal ion binding"/>
    <property type="evidence" value="ECO:0007669"/>
    <property type="project" value="InterPro"/>
</dbReference>
<evidence type="ECO:0000313" key="3">
    <source>
        <dbReference type="EMBL" id="TQL33662.1"/>
    </source>
</evidence>
<dbReference type="Pfam" id="PF11716">
    <property type="entry name" value="MDMPI_N"/>
    <property type="match status" value="1"/>
</dbReference>
<dbReference type="InterPro" id="IPR024344">
    <property type="entry name" value="MDMPI_metal-binding"/>
</dbReference>
<feature type="domain" description="MDMPI C-terminal" evidence="1">
    <location>
        <begin position="153"/>
        <end position="235"/>
    </location>
</feature>
<dbReference type="PANTHER" id="PTHR40758">
    <property type="entry name" value="CONSERVED PROTEIN"/>
    <property type="match status" value="1"/>
</dbReference>
<dbReference type="RefSeq" id="WP_142005652.1">
    <property type="nucleotide sequence ID" value="NZ_CAJTBP010000001.1"/>
</dbReference>
<sequence length="256" mass="28170">MPTSVSFAHHLDGLALAAARLHAYGDAAGLDTVVPTARDWTVRDLVAHQGMVHRWATSVVRGEGQVDTDALEREGREALDPMTWLGHGADRLRAALRRAPQDLDVWFFLPDAPAPRHAWARRQCHETTVHAVDALAAKEGRVPTADEADITAELAADGIDELLLGFATRRDEQLRTTGTPFEVEVRADDTGDVWRGRVSDGPLRVVRGTEARDADAVVHGSAAQLFLGLWNRGEELQTSGRDVVPLWRERMQVSWS</sequence>
<evidence type="ECO:0000259" key="1">
    <source>
        <dbReference type="Pfam" id="PF07398"/>
    </source>
</evidence>
<dbReference type="InterPro" id="IPR034660">
    <property type="entry name" value="DinB/YfiT-like"/>
</dbReference>
<feature type="domain" description="Mycothiol-dependent maleylpyruvate isomerase metal-binding" evidence="2">
    <location>
        <begin position="18"/>
        <end position="134"/>
    </location>
</feature>
<gene>
    <name evidence="3" type="ORF">FB554_1813</name>
</gene>
<comment type="caution">
    <text evidence="3">The sequence shown here is derived from an EMBL/GenBank/DDBJ whole genome shotgun (WGS) entry which is preliminary data.</text>
</comment>
<evidence type="ECO:0000259" key="2">
    <source>
        <dbReference type="Pfam" id="PF11716"/>
    </source>
</evidence>
<dbReference type="OrthoDB" id="3671213at2"/>
<keyword evidence="4" id="KW-1185">Reference proteome</keyword>
<reference evidence="3 4" key="1">
    <citation type="submission" date="2019-06" db="EMBL/GenBank/DDBJ databases">
        <title>Sequencing the genomes of 1000 actinobacteria strains.</title>
        <authorList>
            <person name="Klenk H.-P."/>
        </authorList>
    </citation>
    <scope>NUCLEOTIDE SEQUENCE [LARGE SCALE GENOMIC DNA]</scope>
    <source>
        <strain evidence="3 4">DSM 24617</strain>
    </source>
</reference>
<organism evidence="3 4">
    <name type="scientific">Barrientosiimonas humi</name>
    <dbReference type="NCBI Taxonomy" id="999931"/>
    <lineage>
        <taxon>Bacteria</taxon>
        <taxon>Bacillati</taxon>
        <taxon>Actinomycetota</taxon>
        <taxon>Actinomycetes</taxon>
        <taxon>Micrococcales</taxon>
        <taxon>Dermacoccaceae</taxon>
        <taxon>Barrientosiimonas</taxon>
    </lineage>
</organism>
<protein>
    <submittedName>
        <fullName evidence="3">MDMPI-like protein</fullName>
    </submittedName>
</protein>
<dbReference type="GO" id="GO:0005886">
    <property type="term" value="C:plasma membrane"/>
    <property type="evidence" value="ECO:0007669"/>
    <property type="project" value="TreeGrafter"/>
</dbReference>
<dbReference type="Pfam" id="PF07398">
    <property type="entry name" value="MDMPI_C"/>
    <property type="match status" value="1"/>
</dbReference>
<dbReference type="SUPFAM" id="SSF109854">
    <property type="entry name" value="DinB/YfiT-like putative metalloenzymes"/>
    <property type="match status" value="1"/>
</dbReference>
<accession>A0A542XCS3</accession>
<dbReference type="Proteomes" id="UP000318336">
    <property type="component" value="Unassembled WGS sequence"/>
</dbReference>
<dbReference type="AlphaFoldDB" id="A0A542XCS3"/>
<proteinExistence type="predicted"/>